<dbReference type="EMBL" id="CM007381">
    <property type="protein sequence ID" value="ONK80661.1"/>
    <property type="molecule type" value="Genomic_DNA"/>
</dbReference>
<proteinExistence type="predicted"/>
<protein>
    <submittedName>
        <fullName evidence="1">Uncharacterized protein</fullName>
    </submittedName>
</protein>
<evidence type="ECO:0000313" key="2">
    <source>
        <dbReference type="Proteomes" id="UP000243459"/>
    </source>
</evidence>
<dbReference type="Proteomes" id="UP000243459">
    <property type="component" value="Chromosome 1"/>
</dbReference>
<accession>A0A5P1FVB1</accession>
<organism evidence="1 2">
    <name type="scientific">Asparagus officinalis</name>
    <name type="common">Garden asparagus</name>
    <dbReference type="NCBI Taxonomy" id="4686"/>
    <lineage>
        <taxon>Eukaryota</taxon>
        <taxon>Viridiplantae</taxon>
        <taxon>Streptophyta</taxon>
        <taxon>Embryophyta</taxon>
        <taxon>Tracheophyta</taxon>
        <taxon>Spermatophyta</taxon>
        <taxon>Magnoliopsida</taxon>
        <taxon>Liliopsida</taxon>
        <taxon>Asparagales</taxon>
        <taxon>Asparagaceae</taxon>
        <taxon>Asparagoideae</taxon>
        <taxon>Asparagus</taxon>
    </lineage>
</organism>
<keyword evidence="2" id="KW-1185">Reference proteome</keyword>
<gene>
    <name evidence="1" type="ORF">A4U43_C01F20300</name>
</gene>
<dbReference type="Gramene" id="ONK80661">
    <property type="protein sequence ID" value="ONK80661"/>
    <property type="gene ID" value="A4U43_C01F20300"/>
</dbReference>
<sequence>MIEAIEIDVVCIDDRSLEKEEGASIQRVEGEARIPSGGEIPAKIEAQARGEGALSIVESTHCQGKELAIEGPFDTIQVAILAISLKEGKGTDPASSKLGSTIRHQKWLREELAPKEYKMVVANVAKFEACFVGRVPPLKLRDRRRGEEG</sequence>
<reference evidence="2" key="1">
    <citation type="journal article" date="2017" name="Nat. Commun.">
        <title>The asparagus genome sheds light on the origin and evolution of a young Y chromosome.</title>
        <authorList>
            <person name="Harkess A."/>
            <person name="Zhou J."/>
            <person name="Xu C."/>
            <person name="Bowers J.E."/>
            <person name="Van der Hulst R."/>
            <person name="Ayyampalayam S."/>
            <person name="Mercati F."/>
            <person name="Riccardi P."/>
            <person name="McKain M.R."/>
            <person name="Kakrana A."/>
            <person name="Tang H."/>
            <person name="Ray J."/>
            <person name="Groenendijk J."/>
            <person name="Arikit S."/>
            <person name="Mathioni S.M."/>
            <person name="Nakano M."/>
            <person name="Shan H."/>
            <person name="Telgmann-Rauber A."/>
            <person name="Kanno A."/>
            <person name="Yue Z."/>
            <person name="Chen H."/>
            <person name="Li W."/>
            <person name="Chen Y."/>
            <person name="Xu X."/>
            <person name="Zhang Y."/>
            <person name="Luo S."/>
            <person name="Chen H."/>
            <person name="Gao J."/>
            <person name="Mao Z."/>
            <person name="Pires J.C."/>
            <person name="Luo M."/>
            <person name="Kudrna D."/>
            <person name="Wing R.A."/>
            <person name="Meyers B.C."/>
            <person name="Yi K."/>
            <person name="Kong H."/>
            <person name="Lavrijsen P."/>
            <person name="Sunseri F."/>
            <person name="Falavigna A."/>
            <person name="Ye Y."/>
            <person name="Leebens-Mack J.H."/>
            <person name="Chen G."/>
        </authorList>
    </citation>
    <scope>NUCLEOTIDE SEQUENCE [LARGE SCALE GENOMIC DNA]</scope>
    <source>
        <strain evidence="2">cv. DH0086</strain>
    </source>
</reference>
<name>A0A5P1FVB1_ASPOF</name>
<evidence type="ECO:0000313" key="1">
    <source>
        <dbReference type="EMBL" id="ONK80661.1"/>
    </source>
</evidence>
<dbReference type="AlphaFoldDB" id="A0A5P1FVB1"/>